<evidence type="ECO:0000256" key="2">
    <source>
        <dbReference type="ARBA" id="ARBA00022475"/>
    </source>
</evidence>
<feature type="transmembrane region" description="Helical" evidence="6">
    <location>
        <begin position="66"/>
        <end position="85"/>
    </location>
</feature>
<feature type="transmembrane region" description="Helical" evidence="6">
    <location>
        <begin position="12"/>
        <end position="31"/>
    </location>
</feature>
<dbReference type="AlphaFoldDB" id="A0A1G5AAU4"/>
<reference evidence="9" key="1">
    <citation type="submission" date="2016-10" db="EMBL/GenBank/DDBJ databases">
        <authorList>
            <person name="Varghese N."/>
            <person name="Submissions S."/>
        </authorList>
    </citation>
    <scope>NUCLEOTIDE SEQUENCE [LARGE SCALE GENOMIC DNA]</scope>
    <source>
        <strain evidence="9">XBD2006</strain>
    </source>
</reference>
<evidence type="ECO:0000313" key="8">
    <source>
        <dbReference type="EMBL" id="SCX74989.1"/>
    </source>
</evidence>
<keyword evidence="2" id="KW-1003">Cell membrane</keyword>
<dbReference type="InterPro" id="IPR019264">
    <property type="entry name" value="DUF2179"/>
</dbReference>
<name>A0A1G5AAU4_9FIRM</name>
<evidence type="ECO:0000259" key="7">
    <source>
        <dbReference type="Pfam" id="PF10035"/>
    </source>
</evidence>
<feature type="transmembrane region" description="Helical" evidence="6">
    <location>
        <begin position="183"/>
        <end position="200"/>
    </location>
</feature>
<dbReference type="PIRSF" id="PIRSF006483">
    <property type="entry name" value="Membrane_protein_YitT"/>
    <property type="match status" value="1"/>
</dbReference>
<dbReference type="Pfam" id="PF10035">
    <property type="entry name" value="DUF2179"/>
    <property type="match status" value="1"/>
</dbReference>
<dbReference type="InterPro" id="IPR015867">
    <property type="entry name" value="N-reg_PII/ATP_PRibTrfase_C"/>
</dbReference>
<proteinExistence type="predicted"/>
<accession>A0A1G5AAU4</accession>
<feature type="domain" description="DUF2179" evidence="7">
    <location>
        <begin position="228"/>
        <end position="283"/>
    </location>
</feature>
<organism evidence="8 9">
    <name type="scientific">Butyrivibrio hungatei</name>
    <dbReference type="NCBI Taxonomy" id="185008"/>
    <lineage>
        <taxon>Bacteria</taxon>
        <taxon>Bacillati</taxon>
        <taxon>Bacillota</taxon>
        <taxon>Clostridia</taxon>
        <taxon>Lachnospirales</taxon>
        <taxon>Lachnospiraceae</taxon>
        <taxon>Butyrivibrio</taxon>
    </lineage>
</organism>
<dbReference type="Gene3D" id="3.30.70.120">
    <property type="match status" value="1"/>
</dbReference>
<dbReference type="OrthoDB" id="9779786at2"/>
<dbReference type="EMBL" id="FMUR01000003">
    <property type="protein sequence ID" value="SCX74989.1"/>
    <property type="molecule type" value="Genomic_DNA"/>
</dbReference>
<dbReference type="InterPro" id="IPR051461">
    <property type="entry name" value="UPF0750_membrane"/>
</dbReference>
<evidence type="ECO:0000256" key="4">
    <source>
        <dbReference type="ARBA" id="ARBA00022989"/>
    </source>
</evidence>
<evidence type="ECO:0000313" key="9">
    <source>
        <dbReference type="Proteomes" id="UP000183047"/>
    </source>
</evidence>
<dbReference type="PANTHER" id="PTHR33545:SF5">
    <property type="entry name" value="UPF0750 MEMBRANE PROTEIN YITT"/>
    <property type="match status" value="1"/>
</dbReference>
<dbReference type="InterPro" id="IPR003740">
    <property type="entry name" value="YitT"/>
</dbReference>
<dbReference type="GO" id="GO:0005886">
    <property type="term" value="C:plasma membrane"/>
    <property type="evidence" value="ECO:0007669"/>
    <property type="project" value="UniProtKB-SubCell"/>
</dbReference>
<evidence type="ECO:0000256" key="1">
    <source>
        <dbReference type="ARBA" id="ARBA00004651"/>
    </source>
</evidence>
<dbReference type="PANTHER" id="PTHR33545">
    <property type="entry name" value="UPF0750 MEMBRANE PROTEIN YITT-RELATED"/>
    <property type="match status" value="1"/>
</dbReference>
<gene>
    <name evidence="8" type="ORF">SAMN02910451_00044</name>
</gene>
<keyword evidence="4 6" id="KW-1133">Transmembrane helix</keyword>
<feature type="transmembrane region" description="Helical" evidence="6">
    <location>
        <begin position="117"/>
        <end position="137"/>
    </location>
</feature>
<feature type="transmembrane region" description="Helical" evidence="6">
    <location>
        <begin position="158"/>
        <end position="177"/>
    </location>
</feature>
<comment type="subcellular location">
    <subcellularLocation>
        <location evidence="1">Cell membrane</location>
        <topology evidence="1">Multi-pass membrane protein</topology>
    </subcellularLocation>
</comment>
<evidence type="ECO:0000256" key="3">
    <source>
        <dbReference type="ARBA" id="ARBA00022692"/>
    </source>
</evidence>
<keyword evidence="5 6" id="KW-0472">Membrane</keyword>
<dbReference type="CDD" id="cd16379">
    <property type="entry name" value="YitT_C_like"/>
    <property type="match status" value="1"/>
</dbReference>
<dbReference type="Pfam" id="PF02588">
    <property type="entry name" value="YitT_membrane"/>
    <property type="match status" value="1"/>
</dbReference>
<sequence>MNEKIKENNYRWMSLRFIVVTIASVVFALNIKSFVRTGGILPGGATGLTLLIQEIADRFIGIKIPYTPINVAINIVPVFIGFKYIGKKFTSLSCLVILLTGILADFIPGYVITNDLILISIFGGIINGVAISLCLLMDATSGGIDFIAIYLYKKGLDGFNVALYVNACILITAGALFGWERALYSIVFQYVSTTIIHVLYRKYQQTTLFIVTRFPDEISALIYKMSNHGSTIIYGRGSHEEDEDKSVVYSVITATQVTQIINAIKEKDPSSFVNVFKSERVSGRFYRIPED</sequence>
<evidence type="ECO:0000256" key="5">
    <source>
        <dbReference type="ARBA" id="ARBA00023136"/>
    </source>
</evidence>
<protein>
    <submittedName>
        <fullName evidence="8">Uncharacterized membrane-anchored protein YitT, contains DUF161 and DUF2179 domains</fullName>
    </submittedName>
</protein>
<keyword evidence="3 6" id="KW-0812">Transmembrane</keyword>
<feature type="transmembrane region" description="Helical" evidence="6">
    <location>
        <begin position="92"/>
        <end position="111"/>
    </location>
</feature>
<evidence type="ECO:0000256" key="6">
    <source>
        <dbReference type="SAM" id="Phobius"/>
    </source>
</evidence>
<keyword evidence="9" id="KW-1185">Reference proteome</keyword>
<dbReference type="Proteomes" id="UP000183047">
    <property type="component" value="Unassembled WGS sequence"/>
</dbReference>
<dbReference type="RefSeq" id="WP_074460931.1">
    <property type="nucleotide sequence ID" value="NZ_FMUR01000003.1"/>
</dbReference>